<proteinExistence type="predicted"/>
<dbReference type="Proteomes" id="UP000215914">
    <property type="component" value="Chromosome 14"/>
</dbReference>
<sequence>MNGSTRFSSVGSGHVSFGSGSGLGSRFGLYFRFGSWFQFLVQDSILVRVLRVRLELRFSMSAPVQFSSSQRGVLVLFSFGSCSVRVSFGSVNSSQLDKHSRSYSWIPNLTRALLTRNRKRNQSSFAPKTEPNLHLPLSKKIRSPD</sequence>
<keyword evidence="3" id="KW-1185">Reference proteome</keyword>
<evidence type="ECO:0000313" key="2">
    <source>
        <dbReference type="EMBL" id="OTF98274.1"/>
    </source>
</evidence>
<feature type="region of interest" description="Disordered" evidence="1">
    <location>
        <begin position="120"/>
        <end position="145"/>
    </location>
</feature>
<gene>
    <name evidence="2" type="ORF">HannXRQ_Chr14g0443851</name>
</gene>
<evidence type="ECO:0000256" key="1">
    <source>
        <dbReference type="SAM" id="MobiDB-lite"/>
    </source>
</evidence>
<protein>
    <submittedName>
        <fullName evidence="2">Uncharacterized protein</fullName>
    </submittedName>
</protein>
<reference evidence="3" key="1">
    <citation type="journal article" date="2017" name="Nature">
        <title>The sunflower genome provides insights into oil metabolism, flowering and Asterid evolution.</title>
        <authorList>
            <person name="Badouin H."/>
            <person name="Gouzy J."/>
            <person name="Grassa C.J."/>
            <person name="Murat F."/>
            <person name="Staton S.E."/>
            <person name="Cottret L."/>
            <person name="Lelandais-Briere C."/>
            <person name="Owens G.L."/>
            <person name="Carrere S."/>
            <person name="Mayjonade B."/>
            <person name="Legrand L."/>
            <person name="Gill N."/>
            <person name="Kane N.C."/>
            <person name="Bowers J.E."/>
            <person name="Hubner S."/>
            <person name="Bellec A."/>
            <person name="Berard A."/>
            <person name="Berges H."/>
            <person name="Blanchet N."/>
            <person name="Boniface M.C."/>
            <person name="Brunel D."/>
            <person name="Catrice O."/>
            <person name="Chaidir N."/>
            <person name="Claudel C."/>
            <person name="Donnadieu C."/>
            <person name="Faraut T."/>
            <person name="Fievet G."/>
            <person name="Helmstetter N."/>
            <person name="King M."/>
            <person name="Knapp S.J."/>
            <person name="Lai Z."/>
            <person name="Le Paslier M.C."/>
            <person name="Lippi Y."/>
            <person name="Lorenzon L."/>
            <person name="Mandel J.R."/>
            <person name="Marage G."/>
            <person name="Marchand G."/>
            <person name="Marquand E."/>
            <person name="Bret-Mestries E."/>
            <person name="Morien E."/>
            <person name="Nambeesan S."/>
            <person name="Nguyen T."/>
            <person name="Pegot-Espagnet P."/>
            <person name="Pouilly N."/>
            <person name="Raftis F."/>
            <person name="Sallet E."/>
            <person name="Schiex T."/>
            <person name="Thomas J."/>
            <person name="Vandecasteele C."/>
            <person name="Vares D."/>
            <person name="Vear F."/>
            <person name="Vautrin S."/>
            <person name="Crespi M."/>
            <person name="Mangin B."/>
            <person name="Burke J.M."/>
            <person name="Salse J."/>
            <person name="Munos S."/>
            <person name="Vincourt P."/>
            <person name="Rieseberg L.H."/>
            <person name="Langlade N.B."/>
        </authorList>
    </citation>
    <scope>NUCLEOTIDE SEQUENCE [LARGE SCALE GENOMIC DNA]</scope>
    <source>
        <strain evidence="3">cv. SF193</strain>
    </source>
</reference>
<evidence type="ECO:0000313" key="3">
    <source>
        <dbReference type="Proteomes" id="UP000215914"/>
    </source>
</evidence>
<dbReference type="AlphaFoldDB" id="A0A251SHG6"/>
<accession>A0A251SHG6</accession>
<name>A0A251SHG6_HELAN</name>
<dbReference type="InParanoid" id="A0A251SHG6"/>
<organism evidence="2 3">
    <name type="scientific">Helianthus annuus</name>
    <name type="common">Common sunflower</name>
    <dbReference type="NCBI Taxonomy" id="4232"/>
    <lineage>
        <taxon>Eukaryota</taxon>
        <taxon>Viridiplantae</taxon>
        <taxon>Streptophyta</taxon>
        <taxon>Embryophyta</taxon>
        <taxon>Tracheophyta</taxon>
        <taxon>Spermatophyta</taxon>
        <taxon>Magnoliopsida</taxon>
        <taxon>eudicotyledons</taxon>
        <taxon>Gunneridae</taxon>
        <taxon>Pentapetalae</taxon>
        <taxon>asterids</taxon>
        <taxon>campanulids</taxon>
        <taxon>Asterales</taxon>
        <taxon>Asteraceae</taxon>
        <taxon>Asteroideae</taxon>
        <taxon>Heliantheae alliance</taxon>
        <taxon>Heliantheae</taxon>
        <taxon>Helianthus</taxon>
    </lineage>
</organism>
<dbReference type="EMBL" id="CM007903">
    <property type="protein sequence ID" value="OTF98274.1"/>
    <property type="molecule type" value="Genomic_DNA"/>
</dbReference>